<evidence type="ECO:0000256" key="2">
    <source>
        <dbReference type="ARBA" id="ARBA00022980"/>
    </source>
</evidence>
<dbReference type="OrthoDB" id="9815192at2"/>
<dbReference type="GO" id="GO:0006412">
    <property type="term" value="P:translation"/>
    <property type="evidence" value="ECO:0007669"/>
    <property type="project" value="UniProtKB-UniRule"/>
</dbReference>
<keyword evidence="2 5" id="KW-0689">Ribosomal protein</keyword>
<dbReference type="GO" id="GO:0005840">
    <property type="term" value="C:ribosome"/>
    <property type="evidence" value="ECO:0007669"/>
    <property type="project" value="UniProtKB-KW"/>
</dbReference>
<gene>
    <name evidence="5 6" type="primary">rpmC</name>
    <name evidence="6" type="ordered locus">ACIS_00438</name>
</gene>
<dbReference type="NCBIfam" id="TIGR00012">
    <property type="entry name" value="L29"/>
    <property type="match status" value="1"/>
</dbReference>
<evidence type="ECO:0000256" key="5">
    <source>
        <dbReference type="HAMAP-Rule" id="MF_00374"/>
    </source>
</evidence>
<evidence type="ECO:0000256" key="4">
    <source>
        <dbReference type="ARBA" id="ARBA00035204"/>
    </source>
</evidence>
<name>D1AU37_ANACI</name>
<dbReference type="Proteomes" id="UP000000630">
    <property type="component" value="Chromosome"/>
</dbReference>
<evidence type="ECO:0000256" key="1">
    <source>
        <dbReference type="ARBA" id="ARBA00009254"/>
    </source>
</evidence>
<proteinExistence type="inferred from homology"/>
<dbReference type="RefSeq" id="WP_012880538.1">
    <property type="nucleotide sequence ID" value="NC_013532.1"/>
</dbReference>
<dbReference type="GO" id="GO:1990904">
    <property type="term" value="C:ribonucleoprotein complex"/>
    <property type="evidence" value="ECO:0007669"/>
    <property type="project" value="UniProtKB-KW"/>
</dbReference>
<dbReference type="Pfam" id="PF00831">
    <property type="entry name" value="Ribosomal_L29"/>
    <property type="match status" value="1"/>
</dbReference>
<dbReference type="HOGENOM" id="CLU_158491_4_0_5"/>
<protein>
    <recommendedName>
        <fullName evidence="4 5">Large ribosomal subunit protein uL29</fullName>
    </recommendedName>
</protein>
<reference evidence="6 7" key="1">
    <citation type="journal article" date="2010" name="J. Bacteriol.">
        <title>Complete genome sequence of Anaplasma marginale subsp. centrale.</title>
        <authorList>
            <person name="Herndon D.R."/>
            <person name="Palmer G.H."/>
            <person name="Shkap V."/>
            <person name="Knowles D.P. Jr."/>
            <person name="Brayton K.A."/>
        </authorList>
    </citation>
    <scope>NUCLEOTIDE SEQUENCE [LARGE SCALE GENOMIC DNA]</scope>
    <source>
        <strain evidence="6 7">Israel</strain>
    </source>
</reference>
<keyword evidence="7" id="KW-1185">Reference proteome</keyword>
<organism evidence="6 7">
    <name type="scientific">Anaplasma centrale (strain Israel)</name>
    <name type="common">Anaplasma marginale subsp. centrale (strain Israel)</name>
    <dbReference type="NCBI Taxonomy" id="574556"/>
    <lineage>
        <taxon>Bacteria</taxon>
        <taxon>Pseudomonadati</taxon>
        <taxon>Pseudomonadota</taxon>
        <taxon>Alphaproteobacteria</taxon>
        <taxon>Rickettsiales</taxon>
        <taxon>Anaplasmataceae</taxon>
        <taxon>Anaplasma</taxon>
    </lineage>
</organism>
<dbReference type="AlphaFoldDB" id="D1AU37"/>
<dbReference type="InterPro" id="IPR036049">
    <property type="entry name" value="Ribosomal_uL29_sf"/>
</dbReference>
<dbReference type="GO" id="GO:0003735">
    <property type="term" value="F:structural constituent of ribosome"/>
    <property type="evidence" value="ECO:0007669"/>
    <property type="project" value="InterPro"/>
</dbReference>
<dbReference type="STRING" id="574556.ACIS_00438"/>
<evidence type="ECO:0000313" key="7">
    <source>
        <dbReference type="Proteomes" id="UP000000630"/>
    </source>
</evidence>
<dbReference type="KEGG" id="acn:ACIS_00438"/>
<dbReference type="HAMAP" id="MF_00374">
    <property type="entry name" value="Ribosomal_uL29"/>
    <property type="match status" value="1"/>
</dbReference>
<sequence>MGSSVNAEEKSSKELREQLVSLRRSLVAQAFEGKGGSSAGGMKRSAIKKEIARVLTALSWKRVRGGDV</sequence>
<dbReference type="eggNOG" id="COG0255">
    <property type="taxonomic scope" value="Bacteria"/>
</dbReference>
<dbReference type="Gene3D" id="1.10.287.310">
    <property type="match status" value="1"/>
</dbReference>
<dbReference type="SUPFAM" id="SSF46561">
    <property type="entry name" value="Ribosomal protein L29 (L29p)"/>
    <property type="match status" value="1"/>
</dbReference>
<dbReference type="InterPro" id="IPR001854">
    <property type="entry name" value="Ribosomal_uL29"/>
</dbReference>
<keyword evidence="3 5" id="KW-0687">Ribonucleoprotein</keyword>
<dbReference type="EMBL" id="CP001759">
    <property type="protein sequence ID" value="ACZ49065.1"/>
    <property type="molecule type" value="Genomic_DNA"/>
</dbReference>
<evidence type="ECO:0000313" key="6">
    <source>
        <dbReference type="EMBL" id="ACZ49065.1"/>
    </source>
</evidence>
<accession>D1AU37</accession>
<comment type="similarity">
    <text evidence="1 5">Belongs to the universal ribosomal protein uL29 family.</text>
</comment>
<evidence type="ECO:0000256" key="3">
    <source>
        <dbReference type="ARBA" id="ARBA00023274"/>
    </source>
</evidence>